<accession>W4FT34</accession>
<evidence type="ECO:0000313" key="2">
    <source>
        <dbReference type="EMBL" id="ETV70086.1"/>
    </source>
</evidence>
<keyword evidence="1" id="KW-0812">Transmembrane</keyword>
<protein>
    <submittedName>
        <fullName evidence="2">Uncharacterized protein</fullName>
    </submittedName>
</protein>
<keyword evidence="1" id="KW-0472">Membrane</keyword>
<evidence type="ECO:0000256" key="1">
    <source>
        <dbReference type="SAM" id="Phobius"/>
    </source>
</evidence>
<dbReference type="RefSeq" id="XP_009840529.1">
    <property type="nucleotide sequence ID" value="XM_009842227.1"/>
</dbReference>
<name>W4FT34_APHAT</name>
<sequence>MAQNNVGKWLVGGFVTVTAATIGYLHVYLPNFTDLGQQVHERAASSQASGTESPVAGSMWKNLNRQVKSGINPQDVAK</sequence>
<gene>
    <name evidence="2" type="ORF">H257_14421</name>
</gene>
<dbReference type="GeneID" id="20816417"/>
<reference evidence="2" key="1">
    <citation type="submission" date="2013-12" db="EMBL/GenBank/DDBJ databases">
        <title>The Genome Sequence of Aphanomyces astaci APO3.</title>
        <authorList>
            <consortium name="The Broad Institute Genomics Platform"/>
            <person name="Russ C."/>
            <person name="Tyler B."/>
            <person name="van West P."/>
            <person name="Dieguez-Uribeondo J."/>
            <person name="Young S.K."/>
            <person name="Zeng Q."/>
            <person name="Gargeya S."/>
            <person name="Fitzgerald M."/>
            <person name="Abouelleil A."/>
            <person name="Alvarado L."/>
            <person name="Chapman S.B."/>
            <person name="Gainer-Dewar J."/>
            <person name="Goldberg J."/>
            <person name="Griggs A."/>
            <person name="Gujja S."/>
            <person name="Hansen M."/>
            <person name="Howarth C."/>
            <person name="Imamovic A."/>
            <person name="Ireland A."/>
            <person name="Larimer J."/>
            <person name="McCowan C."/>
            <person name="Murphy C."/>
            <person name="Pearson M."/>
            <person name="Poon T.W."/>
            <person name="Priest M."/>
            <person name="Roberts A."/>
            <person name="Saif S."/>
            <person name="Shea T."/>
            <person name="Sykes S."/>
            <person name="Wortman J."/>
            <person name="Nusbaum C."/>
            <person name="Birren B."/>
        </authorList>
    </citation>
    <scope>NUCLEOTIDE SEQUENCE [LARGE SCALE GENOMIC DNA]</scope>
    <source>
        <strain evidence="2">APO3</strain>
    </source>
</reference>
<organism evidence="2">
    <name type="scientific">Aphanomyces astaci</name>
    <name type="common">Crayfish plague agent</name>
    <dbReference type="NCBI Taxonomy" id="112090"/>
    <lineage>
        <taxon>Eukaryota</taxon>
        <taxon>Sar</taxon>
        <taxon>Stramenopiles</taxon>
        <taxon>Oomycota</taxon>
        <taxon>Saprolegniomycetes</taxon>
        <taxon>Saprolegniales</taxon>
        <taxon>Verrucalvaceae</taxon>
        <taxon>Aphanomyces</taxon>
    </lineage>
</organism>
<dbReference type="AlphaFoldDB" id="W4FT34"/>
<dbReference type="OrthoDB" id="163686at2759"/>
<feature type="transmembrane region" description="Helical" evidence="1">
    <location>
        <begin position="6"/>
        <end position="29"/>
    </location>
</feature>
<dbReference type="VEuPathDB" id="FungiDB:H257_14421"/>
<dbReference type="EMBL" id="KI913170">
    <property type="protein sequence ID" value="ETV70086.1"/>
    <property type="molecule type" value="Genomic_DNA"/>
</dbReference>
<keyword evidence="1" id="KW-1133">Transmembrane helix</keyword>
<proteinExistence type="predicted"/>